<evidence type="ECO:0000256" key="15">
    <source>
        <dbReference type="ARBA" id="ARBA00023170"/>
    </source>
</evidence>
<keyword evidence="5" id="KW-1003">Cell membrane</keyword>
<comment type="caution">
    <text evidence="20">The sequence shown here is derived from an EMBL/GenBank/DDBJ whole genome shotgun (WGS) entry which is preliminary data.</text>
</comment>
<dbReference type="PROSITE" id="PS50011">
    <property type="entry name" value="PROTEIN_KINASE_DOM"/>
    <property type="match status" value="2"/>
</dbReference>
<dbReference type="GO" id="GO:0005886">
    <property type="term" value="C:plasma membrane"/>
    <property type="evidence" value="ECO:0007669"/>
    <property type="project" value="UniProtKB-SubCell"/>
</dbReference>
<evidence type="ECO:0000259" key="19">
    <source>
        <dbReference type="PROSITE" id="PS50011"/>
    </source>
</evidence>
<reference evidence="20" key="1">
    <citation type="submission" date="2020-06" db="EMBL/GenBank/DDBJ databases">
        <authorList>
            <person name="Li T."/>
            <person name="Hu X."/>
            <person name="Zhang T."/>
            <person name="Song X."/>
            <person name="Zhang H."/>
            <person name="Dai N."/>
            <person name="Sheng W."/>
            <person name="Hou X."/>
            <person name="Wei L."/>
        </authorList>
    </citation>
    <scope>NUCLEOTIDE SEQUENCE</scope>
    <source>
        <strain evidence="20">K16</strain>
        <tissue evidence="20">Leaf</tissue>
    </source>
</reference>
<evidence type="ECO:0000313" key="21">
    <source>
        <dbReference type="Proteomes" id="UP001289374"/>
    </source>
</evidence>
<evidence type="ECO:0000256" key="2">
    <source>
        <dbReference type="ARBA" id="ARBA00008536"/>
    </source>
</evidence>
<keyword evidence="11 20" id="KW-0418">Kinase</keyword>
<evidence type="ECO:0000256" key="13">
    <source>
        <dbReference type="ARBA" id="ARBA00022989"/>
    </source>
</evidence>
<evidence type="ECO:0000256" key="3">
    <source>
        <dbReference type="ARBA" id="ARBA00010217"/>
    </source>
</evidence>
<comment type="subcellular location">
    <subcellularLocation>
        <location evidence="1">Cell membrane</location>
        <topology evidence="1">Single-pass type I membrane protein</topology>
    </subcellularLocation>
</comment>
<evidence type="ECO:0000256" key="11">
    <source>
        <dbReference type="ARBA" id="ARBA00022777"/>
    </source>
</evidence>
<dbReference type="Pfam" id="PF00069">
    <property type="entry name" value="Pkinase"/>
    <property type="match status" value="2"/>
</dbReference>
<dbReference type="SMART" id="SM00220">
    <property type="entry name" value="S_TKc"/>
    <property type="match status" value="2"/>
</dbReference>
<keyword evidence="14" id="KW-0472">Membrane</keyword>
<dbReference type="Proteomes" id="UP001289374">
    <property type="component" value="Unassembled WGS sequence"/>
</dbReference>
<comment type="similarity">
    <text evidence="3">In the C-terminal section; belongs to the protein kinase superfamily. Ser/Thr protein kinase family.</text>
</comment>
<dbReference type="PANTHER" id="PTHR47989">
    <property type="entry name" value="OS01G0750732 PROTEIN"/>
    <property type="match status" value="1"/>
</dbReference>
<keyword evidence="10 17" id="KW-0547">Nucleotide-binding</keyword>
<comment type="similarity">
    <text evidence="2">In the N-terminal section; belongs to the leguminous lectin family.</text>
</comment>
<dbReference type="Gene3D" id="2.60.120.430">
    <property type="entry name" value="Galactose-binding lectin"/>
    <property type="match status" value="1"/>
</dbReference>
<gene>
    <name evidence="20" type="ORF">Sango_0871800</name>
</gene>
<sequence>MKKLEACTRQRYCELGHFFHSLFSFQLMAVAAADKKKEDENMMQQYLLLILLLAPTPAAAAANQQHISINCGSSSSSTSTSTGREWLPDLLFPNSFFTIHGGSSTLRQWQSQSLSTTHPTDHVPYNTARISLSQFSYTFQLNPGQKLIRLHFNTLPLTSSYSSPFKPFHDLFTVEAGPFTLFSNFSASATARALSLNTFVKEFCITIQENQPLLNLIFSPTPSFYAFINGIEIISLPSYCHAGDIGVQVVGSARNTLVYVDNTTALELVHRLYVNRHSNDFLQWTTQNMNNNITIWKVSVDVGFSYLVRLHFSEIGLKIAETAHNHFLLLINHMVVSTRADILQARPLQGILWYKNYMVMIKGHKREGKRDIFISLQQSQSDEFVGYGPLEGFEIFKLSNHDNSLASPSPLPPPPPTSDSTFNPIQISFRLLGPTNSVATVVITVICLINVIVHILQQNQGANFSDDENKPSVRAQRLCRRFSLAEIQSATENFNDAFVIGKGGFGKVYKGLIDKEKKTVAIKRLKSNSRQGQREFWTEIEMLSELRHVNLVSLIGYCNEHLEMILVYEHMPFGTLADHLYKLARKTKIFSSLSWKQRLSICIGAGRGLDYLHTGHGIIHRDVKASNILLDENFVAKVSDFGLAKTESGGIASTNLKGTFGYFDPDYFRTRKLTTKSDTYSFGVVLLEVLCGRQAVEPWVEEDKRSLTMWARDNISKGEVDQIVDPSLSREISQDSLKAFLRVAERCLHDEPKKRPTMAHIVINLEFALEQQENAKSLVPNQIITVPDVFPFTSEAQQENVNTLVTNNRTNVAGVLPQQEKAKPSVPNETKDADSVMPCTDKTQQEEAKSSLPNEITNFVDPLPFSDRTISKVSQRQLTMGSSNLQSGTSTPKEEINSKMINAGKKDWGKTTMHKLSRLLPWDAFWNTGKPSKRKGLVSVSVSAPISHRSGNMTLRGSTDSEKKISGTVLPSPNLSIFLFSELKAATINFSNDRVLGEGGFGRVYKGLLKGKFNTKNGSGSLIAVKKLNHGSMQGVEQWQNEVNFLGRLSHPNLVKLLGYCWEDRELMLVYEFMQRGSLDMHLFRRGSAIEPLPWDIRLKILIGAARGLAFLHAVDAKVVYRDFKTSNILLDESYHAKLSDFGLAKSGPMPGCSHVTTRVLGTYGYAAPEYVATGHLYVKSDVYGFGVMVAEMLTGLPALDLRRPSGKQNLVEWIKPCLGQLALNCLEVEPKKRPSAQEIAETLERMDSSASAVEKARQHRVRFVSLVLP</sequence>
<dbReference type="InterPro" id="IPR011009">
    <property type="entry name" value="Kinase-like_dom_sf"/>
</dbReference>
<evidence type="ECO:0000256" key="4">
    <source>
        <dbReference type="ARBA" id="ARBA00012513"/>
    </source>
</evidence>
<dbReference type="GO" id="GO:0005524">
    <property type="term" value="F:ATP binding"/>
    <property type="evidence" value="ECO:0007669"/>
    <property type="project" value="UniProtKB-UniRule"/>
</dbReference>
<evidence type="ECO:0000256" key="18">
    <source>
        <dbReference type="SAM" id="MobiDB-lite"/>
    </source>
</evidence>
<organism evidence="20 21">
    <name type="scientific">Sesamum angolense</name>
    <dbReference type="NCBI Taxonomy" id="2727404"/>
    <lineage>
        <taxon>Eukaryota</taxon>
        <taxon>Viridiplantae</taxon>
        <taxon>Streptophyta</taxon>
        <taxon>Embryophyta</taxon>
        <taxon>Tracheophyta</taxon>
        <taxon>Spermatophyta</taxon>
        <taxon>Magnoliopsida</taxon>
        <taxon>eudicotyledons</taxon>
        <taxon>Gunneridae</taxon>
        <taxon>Pentapetalae</taxon>
        <taxon>asterids</taxon>
        <taxon>lamiids</taxon>
        <taxon>Lamiales</taxon>
        <taxon>Pedaliaceae</taxon>
        <taxon>Sesamum</taxon>
    </lineage>
</organism>
<dbReference type="Gene3D" id="1.10.510.10">
    <property type="entry name" value="Transferase(Phosphotransferase) domain 1"/>
    <property type="match status" value="2"/>
</dbReference>
<proteinExistence type="inferred from homology"/>
<dbReference type="Gene3D" id="3.30.200.20">
    <property type="entry name" value="Phosphorylase Kinase, domain 1"/>
    <property type="match status" value="2"/>
</dbReference>
<dbReference type="PROSITE" id="PS00108">
    <property type="entry name" value="PROTEIN_KINASE_ST"/>
    <property type="match status" value="2"/>
</dbReference>
<dbReference type="Pfam" id="PF12819">
    <property type="entry name" value="Malectin_like"/>
    <property type="match status" value="1"/>
</dbReference>
<dbReference type="EMBL" id="JACGWL010000005">
    <property type="protein sequence ID" value="KAK4401311.1"/>
    <property type="molecule type" value="Genomic_DNA"/>
</dbReference>
<name>A0AAE1WXL5_9LAMI</name>
<dbReference type="FunFam" id="2.60.120.430:FF:000003">
    <property type="entry name" value="FERONIA receptor-like kinase"/>
    <property type="match status" value="1"/>
</dbReference>
<dbReference type="EC" id="2.7.11.1" evidence="4"/>
<protein>
    <recommendedName>
        <fullName evidence="4">non-specific serine/threonine protein kinase</fullName>
        <ecNumber evidence="4">2.7.11.1</ecNumber>
    </recommendedName>
</protein>
<feature type="region of interest" description="Disordered" evidence="18">
    <location>
        <begin position="817"/>
        <end position="838"/>
    </location>
</feature>
<dbReference type="GO" id="GO:0002229">
    <property type="term" value="P:defense response to oomycetes"/>
    <property type="evidence" value="ECO:0007669"/>
    <property type="project" value="UniProtKB-ARBA"/>
</dbReference>
<evidence type="ECO:0000256" key="10">
    <source>
        <dbReference type="ARBA" id="ARBA00022741"/>
    </source>
</evidence>
<feature type="domain" description="Protein kinase" evidence="19">
    <location>
        <begin position="990"/>
        <end position="1247"/>
    </location>
</feature>
<keyword evidence="21" id="KW-1185">Reference proteome</keyword>
<evidence type="ECO:0000256" key="7">
    <source>
        <dbReference type="ARBA" id="ARBA00022679"/>
    </source>
</evidence>
<evidence type="ECO:0000256" key="16">
    <source>
        <dbReference type="ARBA" id="ARBA00023180"/>
    </source>
</evidence>
<dbReference type="FunFam" id="3.30.200.20:FF:000228">
    <property type="entry name" value="Serine/threonine-protein kinase BIK1"/>
    <property type="match status" value="1"/>
</dbReference>
<evidence type="ECO:0000256" key="12">
    <source>
        <dbReference type="ARBA" id="ARBA00022840"/>
    </source>
</evidence>
<dbReference type="InterPro" id="IPR024788">
    <property type="entry name" value="Malectin-like_Carb-bd_dom"/>
</dbReference>
<feature type="binding site" evidence="17">
    <location>
        <position position="1027"/>
    </location>
    <ligand>
        <name>ATP</name>
        <dbReference type="ChEBI" id="CHEBI:30616"/>
    </ligand>
</feature>
<feature type="binding site" evidence="17">
    <location>
        <position position="523"/>
    </location>
    <ligand>
        <name>ATP</name>
        <dbReference type="ChEBI" id="CHEBI:30616"/>
    </ligand>
</feature>
<keyword evidence="6" id="KW-0723">Serine/threonine-protein kinase</keyword>
<evidence type="ECO:0000256" key="14">
    <source>
        <dbReference type="ARBA" id="ARBA00023136"/>
    </source>
</evidence>
<dbReference type="SUPFAM" id="SSF56112">
    <property type="entry name" value="Protein kinase-like (PK-like)"/>
    <property type="match status" value="2"/>
</dbReference>
<dbReference type="FunFam" id="3.30.200.20:FF:000039">
    <property type="entry name" value="receptor-like protein kinase FERONIA"/>
    <property type="match status" value="1"/>
</dbReference>
<keyword evidence="8" id="KW-0812">Transmembrane</keyword>
<feature type="domain" description="Protein kinase" evidence="19">
    <location>
        <begin position="494"/>
        <end position="768"/>
    </location>
</feature>
<evidence type="ECO:0000256" key="1">
    <source>
        <dbReference type="ARBA" id="ARBA00004251"/>
    </source>
</evidence>
<dbReference type="PANTHER" id="PTHR47989:SF62">
    <property type="entry name" value="OS05G0423500 PROTEIN"/>
    <property type="match status" value="1"/>
</dbReference>
<keyword evidence="13" id="KW-1133">Transmembrane helix</keyword>
<keyword evidence="15 20" id="KW-0675">Receptor</keyword>
<keyword evidence="9" id="KW-0732">Signal</keyword>
<keyword evidence="12 17" id="KW-0067">ATP-binding</keyword>
<dbReference type="GO" id="GO:0004674">
    <property type="term" value="F:protein serine/threonine kinase activity"/>
    <property type="evidence" value="ECO:0007669"/>
    <property type="project" value="UniProtKB-KW"/>
</dbReference>
<dbReference type="CDD" id="cd14066">
    <property type="entry name" value="STKc_IRAK"/>
    <property type="match status" value="1"/>
</dbReference>
<evidence type="ECO:0000256" key="17">
    <source>
        <dbReference type="PROSITE-ProRule" id="PRU10141"/>
    </source>
</evidence>
<dbReference type="InterPro" id="IPR008271">
    <property type="entry name" value="Ser/Thr_kinase_AS"/>
</dbReference>
<accession>A0AAE1WXL5</accession>
<dbReference type="InterPro" id="IPR000719">
    <property type="entry name" value="Prot_kinase_dom"/>
</dbReference>
<dbReference type="FunFam" id="1.10.510.10:FF:000240">
    <property type="entry name" value="Lectin-domain containing receptor kinase A4.3"/>
    <property type="match status" value="1"/>
</dbReference>
<reference evidence="20" key="2">
    <citation type="journal article" date="2024" name="Plant">
        <title>Genomic evolution and insights into agronomic trait innovations of Sesamum species.</title>
        <authorList>
            <person name="Miao H."/>
            <person name="Wang L."/>
            <person name="Qu L."/>
            <person name="Liu H."/>
            <person name="Sun Y."/>
            <person name="Le M."/>
            <person name="Wang Q."/>
            <person name="Wei S."/>
            <person name="Zheng Y."/>
            <person name="Lin W."/>
            <person name="Duan Y."/>
            <person name="Cao H."/>
            <person name="Xiong S."/>
            <person name="Wang X."/>
            <person name="Wei L."/>
            <person name="Li C."/>
            <person name="Ma Q."/>
            <person name="Ju M."/>
            <person name="Zhao R."/>
            <person name="Li G."/>
            <person name="Mu C."/>
            <person name="Tian Q."/>
            <person name="Mei H."/>
            <person name="Zhang T."/>
            <person name="Gao T."/>
            <person name="Zhang H."/>
        </authorList>
    </citation>
    <scope>NUCLEOTIDE SEQUENCE</scope>
    <source>
        <strain evidence="20">K16</strain>
    </source>
</reference>
<evidence type="ECO:0000256" key="6">
    <source>
        <dbReference type="ARBA" id="ARBA00022527"/>
    </source>
</evidence>
<keyword evidence="16" id="KW-0325">Glycoprotein</keyword>
<evidence type="ECO:0000256" key="9">
    <source>
        <dbReference type="ARBA" id="ARBA00022729"/>
    </source>
</evidence>
<dbReference type="PROSITE" id="PS00107">
    <property type="entry name" value="PROTEIN_KINASE_ATP"/>
    <property type="match status" value="2"/>
</dbReference>
<keyword evidence="7" id="KW-0808">Transferase</keyword>
<dbReference type="InterPro" id="IPR017441">
    <property type="entry name" value="Protein_kinase_ATP_BS"/>
</dbReference>
<evidence type="ECO:0000313" key="20">
    <source>
        <dbReference type="EMBL" id="KAK4401311.1"/>
    </source>
</evidence>
<dbReference type="AlphaFoldDB" id="A0AAE1WXL5"/>
<evidence type="ECO:0000256" key="8">
    <source>
        <dbReference type="ARBA" id="ARBA00022692"/>
    </source>
</evidence>
<evidence type="ECO:0000256" key="5">
    <source>
        <dbReference type="ARBA" id="ARBA00022475"/>
    </source>
</evidence>